<dbReference type="SUPFAM" id="SSF81321">
    <property type="entry name" value="Family A G protein-coupled receptor-like"/>
    <property type="match status" value="1"/>
</dbReference>
<evidence type="ECO:0000256" key="2">
    <source>
        <dbReference type="ARBA" id="ARBA00022692"/>
    </source>
</evidence>
<evidence type="ECO:0000313" key="9">
    <source>
        <dbReference type="Proteomes" id="UP000663828"/>
    </source>
</evidence>
<comment type="subcellular location">
    <subcellularLocation>
        <location evidence="1">Membrane</location>
    </subcellularLocation>
</comment>
<dbReference type="PANTHER" id="PTHR46641:SF18">
    <property type="entry name" value="G-PROTEIN COUPLED RECEPTORS FAMILY 1 PROFILE DOMAIN-CONTAINING PROTEIN"/>
    <property type="match status" value="1"/>
</dbReference>
<dbReference type="GO" id="GO:0016020">
    <property type="term" value="C:membrane"/>
    <property type="evidence" value="ECO:0007669"/>
    <property type="project" value="UniProtKB-SubCell"/>
</dbReference>
<dbReference type="PROSITE" id="PS50262">
    <property type="entry name" value="G_PROTEIN_RECEP_F1_2"/>
    <property type="match status" value="1"/>
</dbReference>
<dbReference type="EMBL" id="CAJNOR010001167">
    <property type="protein sequence ID" value="CAF1089627.1"/>
    <property type="molecule type" value="Genomic_DNA"/>
</dbReference>
<dbReference type="Gene3D" id="1.20.1070.10">
    <property type="entry name" value="Rhodopsin 7-helix transmembrane proteins"/>
    <property type="match status" value="1"/>
</dbReference>
<evidence type="ECO:0000313" key="8">
    <source>
        <dbReference type="EMBL" id="CAF1305220.1"/>
    </source>
</evidence>
<name>A0A814NCI6_ADIRI</name>
<organism evidence="7 9">
    <name type="scientific">Adineta ricciae</name>
    <name type="common">Rotifer</name>
    <dbReference type="NCBI Taxonomy" id="249248"/>
    <lineage>
        <taxon>Eukaryota</taxon>
        <taxon>Metazoa</taxon>
        <taxon>Spiralia</taxon>
        <taxon>Gnathifera</taxon>
        <taxon>Rotifera</taxon>
        <taxon>Eurotatoria</taxon>
        <taxon>Bdelloidea</taxon>
        <taxon>Adinetida</taxon>
        <taxon>Adinetidae</taxon>
        <taxon>Adineta</taxon>
    </lineage>
</organism>
<dbReference type="PANTHER" id="PTHR46641">
    <property type="entry name" value="FMRFAMIDE RECEPTOR-RELATED"/>
    <property type="match status" value="1"/>
</dbReference>
<keyword evidence="9" id="KW-1185">Reference proteome</keyword>
<dbReference type="OrthoDB" id="9990906at2759"/>
<gene>
    <name evidence="8" type="ORF">EDS130_LOCUS30827</name>
    <name evidence="7" type="ORF">XAT740_LOCUS17765</name>
</gene>
<evidence type="ECO:0000313" key="7">
    <source>
        <dbReference type="EMBL" id="CAF1089627.1"/>
    </source>
</evidence>
<protein>
    <recommendedName>
        <fullName evidence="6">G-protein coupled receptors family 1 profile domain-containing protein</fullName>
    </recommendedName>
</protein>
<comment type="caution">
    <text evidence="7">The sequence shown here is derived from an EMBL/GenBank/DDBJ whole genome shotgun (WGS) entry which is preliminary data.</text>
</comment>
<feature type="transmembrane region" description="Helical" evidence="5">
    <location>
        <begin position="58"/>
        <end position="76"/>
    </location>
</feature>
<feature type="transmembrane region" description="Helical" evidence="5">
    <location>
        <begin position="88"/>
        <end position="108"/>
    </location>
</feature>
<evidence type="ECO:0000256" key="4">
    <source>
        <dbReference type="ARBA" id="ARBA00023136"/>
    </source>
</evidence>
<feature type="transmembrane region" description="Helical" evidence="5">
    <location>
        <begin position="191"/>
        <end position="212"/>
    </location>
</feature>
<dbReference type="EMBL" id="CAJNOJ010000219">
    <property type="protein sequence ID" value="CAF1305220.1"/>
    <property type="molecule type" value="Genomic_DNA"/>
</dbReference>
<feature type="transmembrane region" description="Helical" evidence="5">
    <location>
        <begin position="141"/>
        <end position="161"/>
    </location>
</feature>
<keyword evidence="2 5" id="KW-0812">Transmembrane</keyword>
<feature type="transmembrane region" description="Helical" evidence="5">
    <location>
        <begin position="232"/>
        <end position="255"/>
    </location>
</feature>
<dbReference type="Proteomes" id="UP000663828">
    <property type="component" value="Unassembled WGS sequence"/>
</dbReference>
<proteinExistence type="predicted"/>
<keyword evidence="4 5" id="KW-0472">Membrane</keyword>
<feature type="transmembrane region" description="Helical" evidence="5">
    <location>
        <begin position="20"/>
        <end position="46"/>
    </location>
</feature>
<dbReference type="InterPro" id="IPR052954">
    <property type="entry name" value="GPCR-Ligand_Int"/>
</dbReference>
<dbReference type="AlphaFoldDB" id="A0A814NCI6"/>
<dbReference type="InterPro" id="IPR017452">
    <property type="entry name" value="GPCR_Rhodpsn_7TM"/>
</dbReference>
<evidence type="ECO:0000256" key="1">
    <source>
        <dbReference type="ARBA" id="ARBA00004370"/>
    </source>
</evidence>
<evidence type="ECO:0000256" key="5">
    <source>
        <dbReference type="SAM" id="Phobius"/>
    </source>
</evidence>
<sequence>MSTNITTIAKAARNVPSTEVVVVAYFSLFLVIIGTTFNSLTFLIFCRQRFRDTRTRPVLHYMRVIAIFDILMLYGWNLDHYVYPIYGFYLQTLTLGSCKFLSFLNYFAAQSSAWLRVFICLDRYLSLSRLHRTWFSDSKHILMIITGIMVFFTLLNFQLFFACYYDSNGYISSNSNIIVLYPTWDYVNLTFYNFLPFILMVTLNSGVIYHLINLRRTTTLQNSRIQHRAISITLVITTFLFLMMTVPPTVGFAFFCCNNMIVLRSLDCILYSYHILSFPLYMITFDEFRQEFIAIILCKKAGGRVDPMASTAVQTINTK</sequence>
<keyword evidence="3 5" id="KW-1133">Transmembrane helix</keyword>
<feature type="domain" description="G-protein coupled receptors family 1 profile" evidence="6">
    <location>
        <begin position="37"/>
        <end position="247"/>
    </location>
</feature>
<evidence type="ECO:0000256" key="3">
    <source>
        <dbReference type="ARBA" id="ARBA00022989"/>
    </source>
</evidence>
<dbReference type="Proteomes" id="UP000663852">
    <property type="component" value="Unassembled WGS sequence"/>
</dbReference>
<accession>A0A814NCI6</accession>
<evidence type="ECO:0000259" key="6">
    <source>
        <dbReference type="PROSITE" id="PS50262"/>
    </source>
</evidence>
<reference evidence="7" key="1">
    <citation type="submission" date="2021-02" db="EMBL/GenBank/DDBJ databases">
        <authorList>
            <person name="Nowell W R."/>
        </authorList>
    </citation>
    <scope>NUCLEOTIDE SEQUENCE</scope>
</reference>